<dbReference type="RefSeq" id="WP_304414983.1">
    <property type="nucleotide sequence ID" value="NZ_OY569118.1"/>
</dbReference>
<accession>A0AA48RCK3</accession>
<dbReference type="Pfam" id="PF10934">
    <property type="entry name" value="Sheath_initiator"/>
    <property type="match status" value="1"/>
</dbReference>
<organism evidence="1 2">
    <name type="scientific">Brevibacillus aydinogluensis</name>
    <dbReference type="NCBI Taxonomy" id="927786"/>
    <lineage>
        <taxon>Bacteria</taxon>
        <taxon>Bacillati</taxon>
        <taxon>Bacillota</taxon>
        <taxon>Bacilli</taxon>
        <taxon>Bacillales</taxon>
        <taxon>Paenibacillaceae</taxon>
        <taxon>Brevibacillus</taxon>
    </lineage>
</organism>
<gene>
    <name evidence="1" type="ORF">BSPP4475_01690</name>
</gene>
<sequence>MSIFPAVFELTTQVQEAETDQTVTSLRTYAFDFEQGEFIHQPNGKPVILDGVEAVQQNSQKALNTDRYTFPIYTSVYGNELKELIRGDGTREWKQAEAKRLVREAVEFLPGVDRCENFTFEWIGAALKISFLLITDEDAIPQEVIVE</sequence>
<proteinExistence type="predicted"/>
<dbReference type="Proteomes" id="UP001189619">
    <property type="component" value="Chromosome"/>
</dbReference>
<dbReference type="EMBL" id="OY569118">
    <property type="protein sequence ID" value="CAJ1001037.1"/>
    <property type="molecule type" value="Genomic_DNA"/>
</dbReference>
<protein>
    <submittedName>
        <fullName evidence="1">DUF2634 domain-containing protein</fullName>
    </submittedName>
</protein>
<name>A0AA48RCK3_9BACL</name>
<dbReference type="InterPro" id="IPR020288">
    <property type="entry name" value="Sheath_initiator"/>
</dbReference>
<dbReference type="KEGG" id="bayd:BSPP4475_01690"/>
<reference evidence="1" key="1">
    <citation type="submission" date="2023-07" db="EMBL/GenBank/DDBJ databases">
        <authorList>
            <person name="Ivanov I."/>
            <person name="Teneva D."/>
            <person name="Stoikov I."/>
        </authorList>
    </citation>
    <scope>NUCLEOTIDE SEQUENCE</scope>
    <source>
        <strain evidence="1">4475</strain>
    </source>
</reference>
<dbReference type="AlphaFoldDB" id="A0AA48RCK3"/>
<evidence type="ECO:0000313" key="2">
    <source>
        <dbReference type="Proteomes" id="UP001189619"/>
    </source>
</evidence>
<keyword evidence="2" id="KW-1185">Reference proteome</keyword>
<evidence type="ECO:0000313" key="1">
    <source>
        <dbReference type="EMBL" id="CAJ1001037.1"/>
    </source>
</evidence>